<dbReference type="HAMAP" id="MF_00003">
    <property type="entry name" value="RbfA"/>
    <property type="match status" value="1"/>
</dbReference>
<evidence type="ECO:0000313" key="3">
    <source>
        <dbReference type="EMBL" id="ADE57095.1"/>
    </source>
</evidence>
<dbReference type="KEGG" id="aco:Amico_0970"/>
<dbReference type="SUPFAM" id="SSF89919">
    <property type="entry name" value="Ribosome-binding factor A, RbfA"/>
    <property type="match status" value="1"/>
</dbReference>
<dbReference type="Proteomes" id="UP000002366">
    <property type="component" value="Chromosome"/>
</dbReference>
<dbReference type="AlphaFoldDB" id="D5EEW3"/>
<comment type="subunit">
    <text evidence="2">Monomer. Binds 30S ribosomal subunits, but not 50S ribosomal subunits or 70S ribosomes.</text>
</comment>
<evidence type="ECO:0000313" key="4">
    <source>
        <dbReference type="Proteomes" id="UP000002366"/>
    </source>
</evidence>
<dbReference type="HOGENOM" id="CLU_089475_3_2_0"/>
<gene>
    <name evidence="2" type="primary">rbfA</name>
    <name evidence="3" type="ordered locus">Amico_0970</name>
</gene>
<comment type="similarity">
    <text evidence="2">Belongs to the RbfA family.</text>
</comment>
<dbReference type="InterPro" id="IPR023799">
    <property type="entry name" value="RbfA_dom_sf"/>
</dbReference>
<dbReference type="InterPro" id="IPR015946">
    <property type="entry name" value="KH_dom-like_a/b"/>
</dbReference>
<dbReference type="EMBL" id="CP001997">
    <property type="protein sequence ID" value="ADE57095.1"/>
    <property type="molecule type" value="Genomic_DNA"/>
</dbReference>
<dbReference type="GO" id="GO:0030490">
    <property type="term" value="P:maturation of SSU-rRNA"/>
    <property type="evidence" value="ECO:0007669"/>
    <property type="project" value="UniProtKB-UniRule"/>
</dbReference>
<evidence type="ECO:0000256" key="1">
    <source>
        <dbReference type="ARBA" id="ARBA00022517"/>
    </source>
</evidence>
<keyword evidence="2" id="KW-0963">Cytoplasm</keyword>
<dbReference type="GO" id="GO:0043024">
    <property type="term" value="F:ribosomal small subunit binding"/>
    <property type="evidence" value="ECO:0007669"/>
    <property type="project" value="TreeGrafter"/>
</dbReference>
<keyword evidence="4" id="KW-1185">Reference proteome</keyword>
<dbReference type="PANTHER" id="PTHR33515">
    <property type="entry name" value="RIBOSOME-BINDING FACTOR A, CHLOROPLASTIC-RELATED"/>
    <property type="match status" value="1"/>
</dbReference>
<dbReference type="eggNOG" id="COG0858">
    <property type="taxonomic scope" value="Bacteria"/>
</dbReference>
<organism evidence="3 4">
    <name type="scientific">Aminobacterium colombiense (strain DSM 12261 / ALA-1)</name>
    <dbReference type="NCBI Taxonomy" id="572547"/>
    <lineage>
        <taxon>Bacteria</taxon>
        <taxon>Thermotogati</taxon>
        <taxon>Synergistota</taxon>
        <taxon>Synergistia</taxon>
        <taxon>Synergistales</taxon>
        <taxon>Aminobacteriaceae</taxon>
        <taxon>Aminobacterium</taxon>
    </lineage>
</organism>
<evidence type="ECO:0000256" key="2">
    <source>
        <dbReference type="HAMAP-Rule" id="MF_00003"/>
    </source>
</evidence>
<proteinExistence type="inferred from homology"/>
<comment type="function">
    <text evidence="2">One of several proteins that assist in the late maturation steps of the functional core of the 30S ribosomal subunit. Associates with free 30S ribosomal subunits (but not with 30S subunits that are part of 70S ribosomes or polysomes). Required for efficient processing of 16S rRNA. May interact with the 5'-terminal helix region of 16S rRNA.</text>
</comment>
<reference evidence="3 4" key="1">
    <citation type="journal article" date="2010" name="Stand. Genomic Sci.">
        <title>Complete genome sequence of Aminobacterium colombiense type strain (ALA-1).</title>
        <authorList>
            <person name="Chertkov O."/>
            <person name="Sikorski J."/>
            <person name="Brambilla E."/>
            <person name="Lapidus A."/>
            <person name="Copeland A."/>
            <person name="Glavina Del Rio T."/>
            <person name="Nolan M."/>
            <person name="Lucas S."/>
            <person name="Tice H."/>
            <person name="Cheng J.F."/>
            <person name="Han C."/>
            <person name="Detter J.C."/>
            <person name="Bruce D."/>
            <person name="Tapia R."/>
            <person name="Goodwin L."/>
            <person name="Pitluck S."/>
            <person name="Liolios K."/>
            <person name="Ivanova N."/>
            <person name="Mavromatis K."/>
            <person name="Ovchinnikova G."/>
            <person name="Pati A."/>
            <person name="Chen A."/>
            <person name="Palaniappan K."/>
            <person name="Land M."/>
            <person name="Hauser L."/>
            <person name="Chang Y.J."/>
            <person name="Jeffries C.D."/>
            <person name="Spring S."/>
            <person name="Rohde M."/>
            <person name="Goker M."/>
            <person name="Bristow J."/>
            <person name="Eisen J.A."/>
            <person name="Markowitz V."/>
            <person name="Hugenholtz P."/>
            <person name="Kyrpides N.C."/>
            <person name="Klenk H.P."/>
        </authorList>
    </citation>
    <scope>NUCLEOTIDE SEQUENCE [LARGE SCALE GENOMIC DNA]</scope>
    <source>
        <strain evidence="4">DSM 12261 / ALA-1</strain>
    </source>
</reference>
<dbReference type="Gene3D" id="3.30.300.20">
    <property type="match status" value="1"/>
</dbReference>
<comment type="subcellular location">
    <subcellularLocation>
        <location evidence="2">Cytoplasm</location>
    </subcellularLocation>
</comment>
<dbReference type="GO" id="GO:0005829">
    <property type="term" value="C:cytosol"/>
    <property type="evidence" value="ECO:0007669"/>
    <property type="project" value="TreeGrafter"/>
</dbReference>
<sequence length="130" mass="14919">MATYRMQRINKQLQREICLLLEYKIKNDVAKDAIITEVSCSKDLEVATVFFVTLDQKQRKAVLKALESVAGPIRSLLGKRLRLRQIPEIRFEIDSSVDYGRRIDALLDSIKESSNNELSAEDDQIDEFGE</sequence>
<dbReference type="PANTHER" id="PTHR33515:SF1">
    <property type="entry name" value="RIBOSOME-BINDING FACTOR A, CHLOROPLASTIC-RELATED"/>
    <property type="match status" value="1"/>
</dbReference>
<keyword evidence="1 2" id="KW-0690">Ribosome biogenesis</keyword>
<accession>D5EEW3</accession>
<dbReference type="STRING" id="572547.Amico_0970"/>
<dbReference type="OrthoDB" id="307788at2"/>
<dbReference type="PROSITE" id="PS01319">
    <property type="entry name" value="RBFA"/>
    <property type="match status" value="1"/>
</dbReference>
<dbReference type="NCBIfam" id="TIGR00082">
    <property type="entry name" value="rbfA"/>
    <property type="match status" value="1"/>
</dbReference>
<dbReference type="InterPro" id="IPR020053">
    <property type="entry name" value="Ribosome-bd_factorA_CS"/>
</dbReference>
<protein>
    <recommendedName>
        <fullName evidence="2">Ribosome-binding factor A</fullName>
    </recommendedName>
</protein>
<dbReference type="InterPro" id="IPR000238">
    <property type="entry name" value="RbfA"/>
</dbReference>
<dbReference type="RefSeq" id="WP_013048358.1">
    <property type="nucleotide sequence ID" value="NC_014011.1"/>
</dbReference>
<name>D5EEW3_AMICL</name>
<dbReference type="Pfam" id="PF02033">
    <property type="entry name" value="RBFA"/>
    <property type="match status" value="1"/>
</dbReference>